<proteinExistence type="predicted"/>
<dbReference type="PANTHER" id="PTHR33710:SF77">
    <property type="entry name" value="DNASE I-LIKE SUPERFAMILY PROTEIN"/>
    <property type="match status" value="1"/>
</dbReference>
<dbReference type="PANTHER" id="PTHR33710">
    <property type="entry name" value="BNAC02G09200D PROTEIN"/>
    <property type="match status" value="1"/>
</dbReference>
<sequence>MDEFNSSMFRCGLSAMDLDGSQFTWTNGTVWQRLDRALVNDKWGMAYPLSRVSHLARGRSDHAPLLVKCAPGTGSSHSFRYLNVWARHPGFLTVVKEVWETATSGVGMARFSRKLVQVKKALRVWSRVTFGDISNAVKVAEGAYKACEEEYDRVRNDSARTRLSAAQVEYNRELATECEF</sequence>
<evidence type="ECO:0000313" key="1">
    <source>
        <dbReference type="Proteomes" id="UP001652660"/>
    </source>
</evidence>
<gene>
    <name evidence="2" type="primary">LOC140015951</name>
</gene>
<dbReference type="SUPFAM" id="SSF56219">
    <property type="entry name" value="DNase I-like"/>
    <property type="match status" value="1"/>
</dbReference>
<reference evidence="2" key="1">
    <citation type="submission" date="2025-08" db="UniProtKB">
        <authorList>
            <consortium name="RefSeq"/>
        </authorList>
    </citation>
    <scope>IDENTIFICATION</scope>
    <source>
        <tissue evidence="2">Leaves</tissue>
    </source>
</reference>
<dbReference type="InterPro" id="IPR036691">
    <property type="entry name" value="Endo/exonu/phosph_ase_sf"/>
</dbReference>
<dbReference type="RefSeq" id="XP_071924887.1">
    <property type="nucleotide sequence ID" value="XM_072068786.1"/>
</dbReference>
<protein>
    <recommendedName>
        <fullName evidence="3">Endonuclease/exonuclease/phosphatase</fullName>
    </recommendedName>
</protein>
<keyword evidence="1" id="KW-1185">Reference proteome</keyword>
<organism evidence="1 2">
    <name type="scientific">Coffea arabica</name>
    <name type="common">Arabian coffee</name>
    <dbReference type="NCBI Taxonomy" id="13443"/>
    <lineage>
        <taxon>Eukaryota</taxon>
        <taxon>Viridiplantae</taxon>
        <taxon>Streptophyta</taxon>
        <taxon>Embryophyta</taxon>
        <taxon>Tracheophyta</taxon>
        <taxon>Spermatophyta</taxon>
        <taxon>Magnoliopsida</taxon>
        <taxon>eudicotyledons</taxon>
        <taxon>Gunneridae</taxon>
        <taxon>Pentapetalae</taxon>
        <taxon>asterids</taxon>
        <taxon>lamiids</taxon>
        <taxon>Gentianales</taxon>
        <taxon>Rubiaceae</taxon>
        <taxon>Ixoroideae</taxon>
        <taxon>Gardenieae complex</taxon>
        <taxon>Bertiereae - Coffeeae clade</taxon>
        <taxon>Coffeeae</taxon>
        <taxon>Coffea</taxon>
    </lineage>
</organism>
<accession>A0ABM4VZB6</accession>
<dbReference type="Gene3D" id="3.60.10.10">
    <property type="entry name" value="Endonuclease/exonuclease/phosphatase"/>
    <property type="match status" value="1"/>
</dbReference>
<evidence type="ECO:0000313" key="2">
    <source>
        <dbReference type="RefSeq" id="XP_071924887.1"/>
    </source>
</evidence>
<evidence type="ECO:0008006" key="3">
    <source>
        <dbReference type="Google" id="ProtNLM"/>
    </source>
</evidence>
<dbReference type="GeneID" id="140015951"/>
<name>A0ABM4VZB6_COFAR</name>
<dbReference type="Proteomes" id="UP001652660">
    <property type="component" value="Chromosome 10c"/>
</dbReference>